<dbReference type="Pfam" id="PF00534">
    <property type="entry name" value="Glycos_transf_1"/>
    <property type="match status" value="1"/>
</dbReference>
<dbReference type="CDD" id="cd03801">
    <property type="entry name" value="GT4_PimA-like"/>
    <property type="match status" value="1"/>
</dbReference>
<protein>
    <submittedName>
        <fullName evidence="3">Glycosyl transferase family 1</fullName>
    </submittedName>
</protein>
<dbReference type="InParanoid" id="A0A1B4XJH9"/>
<dbReference type="GO" id="GO:0016757">
    <property type="term" value="F:glycosyltransferase activity"/>
    <property type="evidence" value="ECO:0007669"/>
    <property type="project" value="InterPro"/>
</dbReference>
<dbReference type="PANTHER" id="PTHR12526">
    <property type="entry name" value="GLYCOSYLTRANSFERASE"/>
    <property type="match status" value="1"/>
</dbReference>
<gene>
    <name evidence="3" type="ORF">SCL_2689</name>
</gene>
<dbReference type="RefSeq" id="WP_420823643.1">
    <property type="nucleotide sequence ID" value="NZ_AP014879.1"/>
</dbReference>
<keyword evidence="3" id="KW-0808">Transferase</keyword>
<dbReference type="FunCoup" id="A0A1B4XJH9">
    <property type="interactions" value="69"/>
</dbReference>
<dbReference type="PANTHER" id="PTHR12526:SF623">
    <property type="entry name" value="WABG"/>
    <property type="match status" value="1"/>
</dbReference>
<name>A0A1B4XJH9_9GAMM</name>
<dbReference type="Pfam" id="PF13439">
    <property type="entry name" value="Glyco_transf_4"/>
    <property type="match status" value="1"/>
</dbReference>
<reference evidence="3 4" key="1">
    <citation type="submission" date="2015-05" db="EMBL/GenBank/DDBJ databases">
        <title>Complete genome sequence of a sulfur-oxidizing gammaproteobacterium strain HA5.</title>
        <authorList>
            <person name="Miura A."/>
            <person name="Kojima H."/>
            <person name="Fukui M."/>
        </authorList>
    </citation>
    <scope>NUCLEOTIDE SEQUENCE [LARGE SCALE GENOMIC DNA]</scope>
    <source>
        <strain evidence="3 4">HA5</strain>
    </source>
</reference>
<dbReference type="Proteomes" id="UP000243180">
    <property type="component" value="Chromosome"/>
</dbReference>
<dbReference type="GO" id="GO:1901135">
    <property type="term" value="P:carbohydrate derivative metabolic process"/>
    <property type="evidence" value="ECO:0007669"/>
    <property type="project" value="UniProtKB-ARBA"/>
</dbReference>
<dbReference type="InterPro" id="IPR028098">
    <property type="entry name" value="Glyco_trans_4-like_N"/>
</dbReference>
<feature type="domain" description="Glycosyltransferase subfamily 4-like N-terminal" evidence="2">
    <location>
        <begin position="16"/>
        <end position="179"/>
    </location>
</feature>
<evidence type="ECO:0000313" key="3">
    <source>
        <dbReference type="EMBL" id="BAV34966.1"/>
    </source>
</evidence>
<dbReference type="SUPFAM" id="SSF53756">
    <property type="entry name" value="UDP-Glycosyltransferase/glycogen phosphorylase"/>
    <property type="match status" value="1"/>
</dbReference>
<evidence type="ECO:0000259" key="1">
    <source>
        <dbReference type="Pfam" id="PF00534"/>
    </source>
</evidence>
<organism evidence="3 4">
    <name type="scientific">Sulfuricaulis limicola</name>
    <dbReference type="NCBI Taxonomy" id="1620215"/>
    <lineage>
        <taxon>Bacteria</taxon>
        <taxon>Pseudomonadati</taxon>
        <taxon>Pseudomonadota</taxon>
        <taxon>Gammaproteobacteria</taxon>
        <taxon>Acidiferrobacterales</taxon>
        <taxon>Acidiferrobacteraceae</taxon>
        <taxon>Sulfuricaulis</taxon>
    </lineage>
</organism>
<dbReference type="Gene3D" id="3.40.50.2000">
    <property type="entry name" value="Glycogen Phosphorylase B"/>
    <property type="match status" value="2"/>
</dbReference>
<sequence>MAPRVAFVRQRYAQDGGAERFVSRALEALKTRNVQLTLITREWRGGEGFEVITCNPFYLGRLWRDWSFARAVCRDLEKRPFDLVQSHERIACCDIYRAGDGVHREWLKQLTRVRGSLGRLGIMLNPYHCYTKRAEKRMFTSPRLRAVICNSRMVKDEIRRNFGVPDAKLHVIYSGIDTSVYHPDLKTHRAEIRARHGIPESATLFLFVGSGFERKGVSALLQAMTKLPEHAFLLVVGRDKHADRFQRRTRALGLAGRVFFAGAQGDVKPYYGAADALTLPTLYDPFPNVALEAMASGLPVVISLQCGAAELIENGNNGFAGDALDVEGQAGFMRRLLDAETRQRLGRAARRTVEPLTLAAMSDRLAQLYRGLLAPP</sequence>
<evidence type="ECO:0000259" key="2">
    <source>
        <dbReference type="Pfam" id="PF13439"/>
    </source>
</evidence>
<feature type="domain" description="Glycosyl transferase family 1" evidence="1">
    <location>
        <begin position="189"/>
        <end position="351"/>
    </location>
</feature>
<dbReference type="AlphaFoldDB" id="A0A1B4XJH9"/>
<proteinExistence type="predicted"/>
<evidence type="ECO:0000313" key="4">
    <source>
        <dbReference type="Proteomes" id="UP000243180"/>
    </source>
</evidence>
<accession>A0A1B4XJH9</accession>
<dbReference type="KEGG" id="slim:SCL_2689"/>
<keyword evidence="4" id="KW-1185">Reference proteome</keyword>
<dbReference type="EMBL" id="AP014879">
    <property type="protein sequence ID" value="BAV34966.1"/>
    <property type="molecule type" value="Genomic_DNA"/>
</dbReference>
<dbReference type="InterPro" id="IPR001296">
    <property type="entry name" value="Glyco_trans_1"/>
</dbReference>